<feature type="transmembrane region" description="Helical" evidence="2">
    <location>
        <begin position="577"/>
        <end position="597"/>
    </location>
</feature>
<dbReference type="GO" id="GO:0022857">
    <property type="term" value="F:transmembrane transporter activity"/>
    <property type="evidence" value="ECO:0007669"/>
    <property type="project" value="UniProtKB-UniRule"/>
</dbReference>
<dbReference type="PANTHER" id="PTHR43849:SF2">
    <property type="entry name" value="BLL3936 PROTEIN"/>
    <property type="match status" value="1"/>
</dbReference>
<organism evidence="4 5">
    <name type="scientific">Mesorhizobium delmotii</name>
    <dbReference type="NCBI Taxonomy" id="1631247"/>
    <lineage>
        <taxon>Bacteria</taxon>
        <taxon>Pseudomonadati</taxon>
        <taxon>Pseudomonadota</taxon>
        <taxon>Alphaproteobacteria</taxon>
        <taxon>Hyphomicrobiales</taxon>
        <taxon>Phyllobacteriaceae</taxon>
        <taxon>Mesorhizobium</taxon>
    </lineage>
</organism>
<dbReference type="InterPro" id="IPR021814">
    <property type="entry name" value="DUF3394"/>
</dbReference>
<evidence type="ECO:0000313" key="4">
    <source>
        <dbReference type="EMBL" id="SJM28002.1"/>
    </source>
</evidence>
<feature type="transmembrane region" description="Helical" evidence="2">
    <location>
        <begin position="34"/>
        <end position="52"/>
    </location>
</feature>
<dbReference type="InterPro" id="IPR011853">
    <property type="entry name" value="TRAP_DctM-Dct_fused"/>
</dbReference>
<keyword evidence="2" id="KW-0472">Membrane</keyword>
<keyword evidence="1" id="KW-1003">Cell membrane</keyword>
<feature type="transmembrane region" description="Helical" evidence="2">
    <location>
        <begin position="300"/>
        <end position="321"/>
    </location>
</feature>
<keyword evidence="1" id="KW-0997">Cell inner membrane</keyword>
<feature type="transmembrane region" description="Helical" evidence="2">
    <location>
        <begin position="72"/>
        <end position="89"/>
    </location>
</feature>
<feature type="domain" description="TRAP C4-dicarboxylate transport system permease DctM subunit" evidence="3">
    <location>
        <begin position="139"/>
        <end position="386"/>
    </location>
</feature>
<dbReference type="AlphaFoldDB" id="A0A2P9AA52"/>
<feature type="transmembrane region" description="Helical" evidence="2">
    <location>
        <begin position="399"/>
        <end position="416"/>
    </location>
</feature>
<comment type="function">
    <text evidence="1">Part of the tripartite ATP-independent periplasmic (TRAP) transport system.</text>
</comment>
<dbReference type="Proteomes" id="UP000245698">
    <property type="component" value="Unassembled WGS sequence"/>
</dbReference>
<proteinExistence type="predicted"/>
<dbReference type="InterPro" id="IPR010656">
    <property type="entry name" value="DctM"/>
</dbReference>
<keyword evidence="5" id="KW-1185">Reference proteome</keyword>
<evidence type="ECO:0000256" key="1">
    <source>
        <dbReference type="RuleBase" id="RU369079"/>
    </source>
</evidence>
<dbReference type="Pfam" id="PF11874">
    <property type="entry name" value="DUF3394"/>
    <property type="match status" value="1"/>
</dbReference>
<feature type="transmembrane region" description="Helical" evidence="2">
    <location>
        <begin position="368"/>
        <end position="393"/>
    </location>
</feature>
<dbReference type="EMBL" id="FUIG01000002">
    <property type="protein sequence ID" value="SJM28002.1"/>
    <property type="molecule type" value="Genomic_DNA"/>
</dbReference>
<name>A0A2P9AA52_9HYPH</name>
<evidence type="ECO:0000259" key="3">
    <source>
        <dbReference type="Pfam" id="PF06808"/>
    </source>
</evidence>
<feature type="transmembrane region" description="Helical" evidence="2">
    <location>
        <begin position="520"/>
        <end position="543"/>
    </location>
</feature>
<reference evidence="5" key="1">
    <citation type="submission" date="2016-12" db="EMBL/GenBank/DDBJ databases">
        <authorList>
            <person name="Brunel B."/>
        </authorList>
    </citation>
    <scope>NUCLEOTIDE SEQUENCE [LARGE SCALE GENOMIC DNA]</scope>
</reference>
<gene>
    <name evidence="4" type="ORF">BQ8482_100198</name>
</gene>
<comment type="subcellular location">
    <subcellularLocation>
        <location evidence="1">Cell inner membrane</location>
        <topology evidence="1">Multi-pass membrane protein</topology>
    </subcellularLocation>
</comment>
<evidence type="ECO:0000313" key="5">
    <source>
        <dbReference type="Proteomes" id="UP000245698"/>
    </source>
</evidence>
<sequence length="867" mass="92354">MSEVKGQPAGVDLEELEQLVAEADTGGRHPSGTVARILLWVAVAWSLFQLWYASPLPFVFGFGILNDTEARAIHLGFALFLTFLAYPALRSSPRDRVPLLDWVLAVVGGFAGAYLFLFYVQLSGRPGQPTTLDLITGTVGILLLLEATRRALGLPMVVVACVFIFYTFAGQYMPDVIQHRGASLNKFLNHQWLTTEGVFGIALGVSTSFVFLFVLFGTLLEKAGAGNWMMQISIALLGHLRGGPAKVAVVSSALNGVVSGSSVSNVVSGGIFTIPLMKRTGLSGVKAGAIEASASINGQIMPPVMGAAAFLMVEYVGIPYSEIVKHALLPAVFSYIALLYMVHLEAIKMGLKTIPQRPTPARERMLRMGLGLSGSVLAVCIVYYGIVAIQAVFGGTAPPVLAIAGVALYVASVWYSSRYPDLALDDPNAPILELPRAWDVTRTGLDFLIPIAVLLWCLMVEQMSPGLSAFWATLSILGIVATRKPLMAVFRKENLAASVLAAWDDLIDGLALGARNMIGIGIATATAGIVVGTITLTGLGLMMTELVEFISGGNVILMLILIAAISLVLGMGIPTTANYILVATLMAPVVVDLGAQAGLPIPLIAVHLFVFYFGIMADITPPVGLAAFAAAAISKEDPIATGFQGALYSLRTAILPFVFIFNPAILLIGVDTWPQTIWVATVSLIAILLFSAATMNWFVIKSRLWESAALLLICFTLFRPDWWLNQVSPPYEELPASEFLSSVAQTPADGRINFVVEGVDLMGEDVRKTVNVPLGEPGEPLERLRGIGLTITQAGDALMISNVDFGSYAKRIGLDVGYDVVAVLRKADQPSSLIPIGLALAAATGVAGLQFARARRQADRKETGPAR</sequence>
<dbReference type="GO" id="GO:0005886">
    <property type="term" value="C:plasma membrane"/>
    <property type="evidence" value="ECO:0007669"/>
    <property type="project" value="UniProtKB-SubCell"/>
</dbReference>
<keyword evidence="2" id="KW-1133">Transmembrane helix</keyword>
<protein>
    <recommendedName>
        <fullName evidence="3">TRAP C4-dicarboxylate transport system permease DctM subunit domain-containing protein</fullName>
    </recommendedName>
</protein>
<dbReference type="Pfam" id="PF06808">
    <property type="entry name" value="DctM"/>
    <property type="match status" value="1"/>
</dbReference>
<feature type="transmembrane region" description="Helical" evidence="2">
    <location>
        <begin position="609"/>
        <end position="633"/>
    </location>
</feature>
<keyword evidence="1" id="KW-0813">Transport</keyword>
<evidence type="ECO:0000256" key="2">
    <source>
        <dbReference type="SAM" id="Phobius"/>
    </source>
</evidence>
<dbReference type="RefSeq" id="WP_123145879.1">
    <property type="nucleotide sequence ID" value="NZ_FUIG01000002.1"/>
</dbReference>
<feature type="transmembrane region" description="Helical" evidence="2">
    <location>
        <begin position="549"/>
        <end position="570"/>
    </location>
</feature>
<accession>A0A2P9AA52</accession>
<feature type="transmembrane region" description="Helical" evidence="2">
    <location>
        <begin position="327"/>
        <end position="347"/>
    </location>
</feature>
<feature type="transmembrane region" description="Helical" evidence="2">
    <location>
        <begin position="198"/>
        <end position="220"/>
    </location>
</feature>
<dbReference type="NCBIfam" id="TIGR02123">
    <property type="entry name" value="TRAP_fused"/>
    <property type="match status" value="1"/>
</dbReference>
<dbReference type="PANTHER" id="PTHR43849">
    <property type="entry name" value="BLL3936 PROTEIN"/>
    <property type="match status" value="1"/>
</dbReference>
<feature type="transmembrane region" description="Helical" evidence="2">
    <location>
        <begin position="676"/>
        <end position="700"/>
    </location>
</feature>
<feature type="transmembrane region" description="Helical" evidence="2">
    <location>
        <begin position="645"/>
        <end position="670"/>
    </location>
</feature>
<keyword evidence="2" id="KW-0812">Transmembrane</keyword>
<feature type="transmembrane region" description="Helical" evidence="2">
    <location>
        <begin position="126"/>
        <end position="145"/>
    </location>
</feature>
<feature type="transmembrane region" description="Helical" evidence="2">
    <location>
        <begin position="101"/>
        <end position="120"/>
    </location>
</feature>
<feature type="transmembrane region" description="Helical" evidence="2">
    <location>
        <begin position="152"/>
        <end position="169"/>
    </location>
</feature>